<dbReference type="InterPro" id="IPR036230">
    <property type="entry name" value="LeuA_allosteric_dom_sf"/>
</dbReference>
<dbReference type="InterPro" id="IPR013709">
    <property type="entry name" value="2-isopropylmalate_synth_dimer"/>
</dbReference>
<dbReference type="CDD" id="cd07941">
    <property type="entry name" value="DRE_TIM_LeuA3"/>
    <property type="match status" value="1"/>
</dbReference>
<accession>A0A1H6IYI8</accession>
<proteinExistence type="inferred from homology"/>
<dbReference type="Pfam" id="PF08502">
    <property type="entry name" value="LeuA_dimer"/>
    <property type="match status" value="1"/>
</dbReference>
<sequence length="549" mass="59412">MENSSRVYVYDTTLRDGAQTQGVDFSATDKARIARELDRIGIDYIEGGWPKANATDDAFFANPPELNRSRLAAFGMTRRAGRSADNDPGLGALLVTPARVVTLVGKSWDFQVTVALGIELDENLRMIADSIAHAAAKVDEALFDAEHFFDGYKANPDYALSAVRAAYQAGARWVVLCDTNGGTLPHEVSRIVGEVIAAGIPGSHIGIHCHNDSETAVANSLAAVAAGARQVQGTLNGLGERCGNANLVSVIPALMLKMGFTTGVSLEDLASLKTVSRALDDVLDRVPQRGQPYVGASAFAHKGGLHVSAVARDPRCYEHIDPALVGNVRHFVVSDQAGRSNIVARMNEIGVDLDAVKREALVRVVGQMQVGFDPHSVTDLVDLVKKLEGEGYTYDQAAASFELLVRRALGEVPDYFTLERYRVIDERRRNARGDWITLSEATVKVEVDGNDYMEVGEGTGPVHAFDVALRKVLVGVYPELTALELKDYRVRITESTVGTSAKTRVTIESEDGRGNRWTTVGVHSNVLEASLEALQDSITFMLFRLGTQS</sequence>
<feature type="domain" description="Pyruvate carboxyltransferase" evidence="10">
    <location>
        <begin position="7"/>
        <end position="270"/>
    </location>
</feature>
<keyword evidence="3" id="KW-0028">Amino-acid biosynthesis</keyword>
<protein>
    <recommendedName>
        <fullName evidence="8">Citramalate synthase</fullName>
        <ecNumber evidence="8">2.3.3.21</ecNumber>
    </recommendedName>
</protein>
<dbReference type="EMBL" id="FNWO01000013">
    <property type="protein sequence ID" value="SEH54675.1"/>
    <property type="molecule type" value="Genomic_DNA"/>
</dbReference>
<dbReference type="PROSITE" id="PS50991">
    <property type="entry name" value="PYR_CT"/>
    <property type="match status" value="1"/>
</dbReference>
<dbReference type="PROSITE" id="PS00815">
    <property type="entry name" value="AIPM_HOMOCIT_SYNTH_1"/>
    <property type="match status" value="1"/>
</dbReference>
<dbReference type="UniPathway" id="UPA00047">
    <property type="reaction ID" value="UER00066"/>
</dbReference>
<dbReference type="GO" id="GO:0009097">
    <property type="term" value="P:isoleucine biosynthetic process"/>
    <property type="evidence" value="ECO:0007669"/>
    <property type="project" value="UniProtKB-UniRule"/>
</dbReference>
<dbReference type="OrthoDB" id="9803573at2"/>
<organism evidence="11 12">
    <name type="scientific">Magnetospirillum fulvum</name>
    <name type="common">Rhodospirillum fulvum</name>
    <dbReference type="NCBI Taxonomy" id="1082"/>
    <lineage>
        <taxon>Bacteria</taxon>
        <taxon>Pseudomonadati</taxon>
        <taxon>Pseudomonadota</taxon>
        <taxon>Alphaproteobacteria</taxon>
        <taxon>Rhodospirillales</taxon>
        <taxon>Rhodospirillaceae</taxon>
        <taxon>Magnetospirillum</taxon>
    </lineage>
</organism>
<evidence type="ECO:0000256" key="3">
    <source>
        <dbReference type="ARBA" id="ARBA00022605"/>
    </source>
</evidence>
<keyword evidence="5 9" id="KW-0808">Transferase</keyword>
<comment type="similarity">
    <text evidence="2 9">Belongs to the alpha-IPM synthase/homocitrate synthase family.</text>
</comment>
<dbReference type="InterPro" id="IPR054691">
    <property type="entry name" value="LeuA/HCS_post-cat"/>
</dbReference>
<dbReference type="GO" id="GO:0009098">
    <property type="term" value="P:L-leucine biosynthetic process"/>
    <property type="evidence" value="ECO:0007669"/>
    <property type="project" value="InterPro"/>
</dbReference>
<keyword evidence="6" id="KW-0100">Branched-chain amino acid biosynthesis</keyword>
<dbReference type="GO" id="GO:0003852">
    <property type="term" value="F:2-isopropylmalate synthase activity"/>
    <property type="evidence" value="ECO:0007669"/>
    <property type="project" value="InterPro"/>
</dbReference>
<dbReference type="Proteomes" id="UP000182983">
    <property type="component" value="Unassembled WGS sequence"/>
</dbReference>
<dbReference type="Pfam" id="PF00682">
    <property type="entry name" value="HMGL-like"/>
    <property type="match status" value="1"/>
</dbReference>
<dbReference type="Gene3D" id="1.10.238.260">
    <property type="match status" value="1"/>
</dbReference>
<dbReference type="GO" id="GO:0043714">
    <property type="term" value="F:(R)-citramalate synthase activity"/>
    <property type="evidence" value="ECO:0007669"/>
    <property type="project" value="UniProtKB-UniRule"/>
</dbReference>
<evidence type="ECO:0000256" key="6">
    <source>
        <dbReference type="ARBA" id="ARBA00023304"/>
    </source>
</evidence>
<evidence type="ECO:0000313" key="11">
    <source>
        <dbReference type="EMBL" id="SEH54675.1"/>
    </source>
</evidence>
<evidence type="ECO:0000256" key="8">
    <source>
        <dbReference type="NCBIfam" id="TIGR00977"/>
    </source>
</evidence>
<evidence type="ECO:0000256" key="1">
    <source>
        <dbReference type="ARBA" id="ARBA00004743"/>
    </source>
</evidence>
<dbReference type="SUPFAM" id="SSF51569">
    <property type="entry name" value="Aldolase"/>
    <property type="match status" value="1"/>
</dbReference>
<dbReference type="InterPro" id="IPR002034">
    <property type="entry name" value="AIPM/Hcit_synth_CS"/>
</dbReference>
<dbReference type="EC" id="2.3.3.21" evidence="8"/>
<keyword evidence="4" id="KW-0412">Isoleucine biosynthesis</keyword>
<evidence type="ECO:0000313" key="12">
    <source>
        <dbReference type="Proteomes" id="UP000182983"/>
    </source>
</evidence>
<evidence type="ECO:0000256" key="4">
    <source>
        <dbReference type="ARBA" id="ARBA00022624"/>
    </source>
</evidence>
<evidence type="ECO:0000256" key="2">
    <source>
        <dbReference type="ARBA" id="ARBA00006154"/>
    </source>
</evidence>
<name>A0A1H6IYI8_MAGFU</name>
<dbReference type="PANTHER" id="PTHR43538:SF1">
    <property type="entry name" value="(R)-CITRAMALATE SYNTHASE"/>
    <property type="match status" value="1"/>
</dbReference>
<dbReference type="InterPro" id="IPR013785">
    <property type="entry name" value="Aldolase_TIM"/>
</dbReference>
<dbReference type="SMART" id="SM00917">
    <property type="entry name" value="LeuA_dimer"/>
    <property type="match status" value="1"/>
</dbReference>
<comment type="pathway">
    <text evidence="1">Amino-acid biosynthesis; L-isoleucine biosynthesis; 2-oxobutanoate from pyruvate: step 1/3.</text>
</comment>
<evidence type="ECO:0000256" key="7">
    <source>
        <dbReference type="ARBA" id="ARBA00048263"/>
    </source>
</evidence>
<dbReference type="AlphaFoldDB" id="A0A1H6IYI8"/>
<reference evidence="12" key="1">
    <citation type="submission" date="2016-10" db="EMBL/GenBank/DDBJ databases">
        <authorList>
            <person name="Varghese N."/>
            <person name="Submissions S."/>
        </authorList>
    </citation>
    <scope>NUCLEOTIDE SEQUENCE [LARGE SCALE GENOMIC DNA]</scope>
    <source>
        <strain evidence="12">DSM 13234</strain>
    </source>
</reference>
<dbReference type="RefSeq" id="WP_074769822.1">
    <property type="nucleotide sequence ID" value="NZ_FNWO01000013.1"/>
</dbReference>
<evidence type="ECO:0000256" key="5">
    <source>
        <dbReference type="ARBA" id="ARBA00022679"/>
    </source>
</evidence>
<dbReference type="PANTHER" id="PTHR43538">
    <property type="entry name" value="ALPHA-IPM SYNTHASE/HOMOCITRATE SYNTHASE"/>
    <property type="match status" value="1"/>
</dbReference>
<dbReference type="NCBIfam" id="TIGR00977">
    <property type="entry name" value="citramal_synth"/>
    <property type="match status" value="1"/>
</dbReference>
<dbReference type="Gene3D" id="3.30.160.270">
    <property type="match status" value="1"/>
</dbReference>
<evidence type="ECO:0000259" key="10">
    <source>
        <dbReference type="PROSITE" id="PS50991"/>
    </source>
</evidence>
<dbReference type="SUPFAM" id="SSF110921">
    <property type="entry name" value="2-isopropylmalate synthase LeuA, allosteric (dimerisation) domain"/>
    <property type="match status" value="1"/>
</dbReference>
<dbReference type="InterPro" id="IPR005675">
    <property type="entry name" value="Citramal_synthase"/>
</dbReference>
<keyword evidence="12" id="KW-1185">Reference proteome</keyword>
<comment type="catalytic activity">
    <reaction evidence="7">
        <text>pyruvate + acetyl-CoA + H2O = (3R)-citramalate + CoA + H(+)</text>
        <dbReference type="Rhea" id="RHEA:19045"/>
        <dbReference type="ChEBI" id="CHEBI:15361"/>
        <dbReference type="ChEBI" id="CHEBI:15377"/>
        <dbReference type="ChEBI" id="CHEBI:15378"/>
        <dbReference type="ChEBI" id="CHEBI:30934"/>
        <dbReference type="ChEBI" id="CHEBI:57287"/>
        <dbReference type="ChEBI" id="CHEBI:57288"/>
        <dbReference type="EC" id="2.3.3.21"/>
    </reaction>
</comment>
<evidence type="ECO:0000256" key="9">
    <source>
        <dbReference type="RuleBase" id="RU003523"/>
    </source>
</evidence>
<dbReference type="Gene3D" id="3.20.20.70">
    <property type="entry name" value="Aldolase class I"/>
    <property type="match status" value="1"/>
</dbReference>
<dbReference type="Pfam" id="PF22617">
    <property type="entry name" value="HCS_D2"/>
    <property type="match status" value="1"/>
</dbReference>
<gene>
    <name evidence="11" type="ORF">SAMN04244559_02906</name>
</gene>
<dbReference type="InterPro" id="IPR000891">
    <property type="entry name" value="PYR_CT"/>
</dbReference>